<gene>
    <name evidence="2" type="ORF">E2C01_081700</name>
</gene>
<organism evidence="2 3">
    <name type="scientific">Portunus trituberculatus</name>
    <name type="common">Swimming crab</name>
    <name type="synonym">Neptunus trituberculatus</name>
    <dbReference type="NCBI Taxonomy" id="210409"/>
    <lineage>
        <taxon>Eukaryota</taxon>
        <taxon>Metazoa</taxon>
        <taxon>Ecdysozoa</taxon>
        <taxon>Arthropoda</taxon>
        <taxon>Crustacea</taxon>
        <taxon>Multicrustacea</taxon>
        <taxon>Malacostraca</taxon>
        <taxon>Eumalacostraca</taxon>
        <taxon>Eucarida</taxon>
        <taxon>Decapoda</taxon>
        <taxon>Pleocyemata</taxon>
        <taxon>Brachyura</taxon>
        <taxon>Eubrachyura</taxon>
        <taxon>Portunoidea</taxon>
        <taxon>Portunidae</taxon>
        <taxon>Portuninae</taxon>
        <taxon>Portunus</taxon>
    </lineage>
</organism>
<sequence length="70" mass="7796">MPTEEGFVDSRVPPVRSITPSCSPHKTNDDLLLDLNKKTLAVFPLFVLLSFSLRGRRKQGKVGDGKEKEV</sequence>
<name>A0A5B7IX80_PORTR</name>
<accession>A0A5B7IX80</accession>
<dbReference type="AlphaFoldDB" id="A0A5B7IX80"/>
<keyword evidence="3" id="KW-1185">Reference proteome</keyword>
<dbReference type="Proteomes" id="UP000324222">
    <property type="component" value="Unassembled WGS sequence"/>
</dbReference>
<protein>
    <submittedName>
        <fullName evidence="2">Uncharacterized protein</fullName>
    </submittedName>
</protein>
<evidence type="ECO:0000256" key="1">
    <source>
        <dbReference type="SAM" id="MobiDB-lite"/>
    </source>
</evidence>
<evidence type="ECO:0000313" key="3">
    <source>
        <dbReference type="Proteomes" id="UP000324222"/>
    </source>
</evidence>
<proteinExistence type="predicted"/>
<feature type="region of interest" description="Disordered" evidence="1">
    <location>
        <begin position="1"/>
        <end position="21"/>
    </location>
</feature>
<comment type="caution">
    <text evidence="2">The sequence shown here is derived from an EMBL/GenBank/DDBJ whole genome shotgun (WGS) entry which is preliminary data.</text>
</comment>
<evidence type="ECO:0000313" key="2">
    <source>
        <dbReference type="EMBL" id="MPC86863.1"/>
    </source>
</evidence>
<reference evidence="2 3" key="1">
    <citation type="submission" date="2019-05" db="EMBL/GenBank/DDBJ databases">
        <title>Another draft genome of Portunus trituberculatus and its Hox gene families provides insights of decapod evolution.</title>
        <authorList>
            <person name="Jeong J.-H."/>
            <person name="Song I."/>
            <person name="Kim S."/>
            <person name="Choi T."/>
            <person name="Kim D."/>
            <person name="Ryu S."/>
            <person name="Kim W."/>
        </authorList>
    </citation>
    <scope>NUCLEOTIDE SEQUENCE [LARGE SCALE GENOMIC DNA]</scope>
    <source>
        <tissue evidence="2">Muscle</tissue>
    </source>
</reference>
<dbReference type="EMBL" id="VSRR010072739">
    <property type="protein sequence ID" value="MPC86863.1"/>
    <property type="molecule type" value="Genomic_DNA"/>
</dbReference>